<evidence type="ECO:0000313" key="1">
    <source>
        <dbReference type="EMBL" id="KEK22654.1"/>
    </source>
</evidence>
<gene>
    <name evidence="1" type="ORF">BAGA_16935</name>
</gene>
<accession>A0A073K5T5</accession>
<evidence type="ECO:0008006" key="3">
    <source>
        <dbReference type="Google" id="ProtNLM"/>
    </source>
</evidence>
<dbReference type="NCBIfam" id="NF005269">
    <property type="entry name" value="PRK06771.1"/>
    <property type="match status" value="1"/>
</dbReference>
<organism evidence="1 2">
    <name type="scientific">Bacillus gaemokensis</name>
    <dbReference type="NCBI Taxonomy" id="574375"/>
    <lineage>
        <taxon>Bacteria</taxon>
        <taxon>Bacillati</taxon>
        <taxon>Bacillota</taxon>
        <taxon>Bacilli</taxon>
        <taxon>Bacillales</taxon>
        <taxon>Bacillaceae</taxon>
        <taxon>Bacillus</taxon>
        <taxon>Bacillus cereus group</taxon>
    </lineage>
</organism>
<dbReference type="OrthoDB" id="2649700at2"/>
<dbReference type="InterPro" id="IPR014719">
    <property type="entry name" value="Ribosomal_bL12_C/ClpS-like"/>
</dbReference>
<dbReference type="eggNOG" id="ENOG5033B85">
    <property type="taxonomic scope" value="Bacteria"/>
</dbReference>
<dbReference type="Gene3D" id="3.30.1390.10">
    <property type="match status" value="1"/>
</dbReference>
<keyword evidence="2" id="KW-1185">Reference proteome</keyword>
<dbReference type="AlphaFoldDB" id="A0A073K5T5"/>
<dbReference type="RefSeq" id="WP_033677047.1">
    <property type="nucleotide sequence ID" value="NZ_JOTM01000027.1"/>
</dbReference>
<dbReference type="STRING" id="574375.AZF08_14490"/>
<comment type="caution">
    <text evidence="1">The sequence shown here is derived from an EMBL/GenBank/DDBJ whole genome shotgun (WGS) entry which is preliminary data.</text>
</comment>
<protein>
    <recommendedName>
        <fullName evidence="3">Ribosomal protein L7/L12 C-terminal domain-containing protein</fullName>
    </recommendedName>
</protein>
<reference evidence="1 2" key="1">
    <citation type="submission" date="2014-06" db="EMBL/GenBank/DDBJ databases">
        <title>Draft genome sequence of Bacillus gaemokensis JCM 15801 (MCCC 1A00707).</title>
        <authorList>
            <person name="Lai Q."/>
            <person name="Liu Y."/>
            <person name="Shao Z."/>
        </authorList>
    </citation>
    <scope>NUCLEOTIDE SEQUENCE [LARGE SCALE GENOMIC DNA]</scope>
    <source>
        <strain evidence="1 2">JCM 15801</strain>
    </source>
</reference>
<dbReference type="EMBL" id="JOTM01000027">
    <property type="protein sequence ID" value="KEK22654.1"/>
    <property type="molecule type" value="Genomic_DNA"/>
</dbReference>
<dbReference type="Proteomes" id="UP000027778">
    <property type="component" value="Unassembled WGS sequence"/>
</dbReference>
<sequence length="93" mass="10837">MEFLVVIPFIAFGMIYIGEKLNRIQKRNDARLKRIEHRLELITKQMGIIEAAPEINKELRQLMNDGKTITAIKKVRETFGYSLLEAKEYVDAL</sequence>
<name>A0A073K5T5_9BACI</name>
<evidence type="ECO:0000313" key="2">
    <source>
        <dbReference type="Proteomes" id="UP000027778"/>
    </source>
</evidence>
<proteinExistence type="predicted"/>